<sequence length="276" mass="31205">MFQLLNLSFTPFGYEVSFLNTTVTTAIHTRFNLKNKKLVKFILRIIGLPHFGARLRAYYLNKLLSHLAPSSRILDAGCGIGLNSFLLGRKGFTVVGVDSDKEKIYSAKHMLANFHKLSVQFKLGNLLDLKSENKNFDCVVCFEVLEHIENDKKALEEISKVLKQNGILILSVPGKGFISFINQQSKHHVREGYSLSEIRALLGRSNLSIKKAIGIEHTPLGLFLRLTNDALHKRSLFITTLSFFVFLPLAIIDGFLPKIITPQNWIILAKKQRRSL</sequence>
<dbReference type="SUPFAM" id="SSF53335">
    <property type="entry name" value="S-adenosyl-L-methionine-dependent methyltransferases"/>
    <property type="match status" value="1"/>
</dbReference>
<dbReference type="AlphaFoldDB" id="A0A1G1VCD4"/>
<evidence type="ECO:0000256" key="1">
    <source>
        <dbReference type="SAM" id="Phobius"/>
    </source>
</evidence>
<reference evidence="3 4" key="1">
    <citation type="journal article" date="2016" name="Nat. Commun.">
        <title>Thousands of microbial genomes shed light on interconnected biogeochemical processes in an aquifer system.</title>
        <authorList>
            <person name="Anantharaman K."/>
            <person name="Brown C.T."/>
            <person name="Hug L.A."/>
            <person name="Sharon I."/>
            <person name="Castelle C.J."/>
            <person name="Probst A.J."/>
            <person name="Thomas B.C."/>
            <person name="Singh A."/>
            <person name="Wilkins M.J."/>
            <person name="Karaoz U."/>
            <person name="Brodie E.L."/>
            <person name="Williams K.H."/>
            <person name="Hubbard S.S."/>
            <person name="Banfield J.F."/>
        </authorList>
    </citation>
    <scope>NUCLEOTIDE SEQUENCE [LARGE SCALE GENOMIC DNA]</scope>
</reference>
<dbReference type="CDD" id="cd02440">
    <property type="entry name" value="AdoMet_MTases"/>
    <property type="match status" value="1"/>
</dbReference>
<organism evidence="3 4">
    <name type="scientific">Candidatus Blackburnbacteria bacterium RIFCSPHIGHO2_12_FULL_41_13b</name>
    <dbReference type="NCBI Taxonomy" id="1797517"/>
    <lineage>
        <taxon>Bacteria</taxon>
        <taxon>Candidatus Blackburniibacteriota</taxon>
    </lineage>
</organism>
<proteinExistence type="predicted"/>
<dbReference type="InterPro" id="IPR029063">
    <property type="entry name" value="SAM-dependent_MTases_sf"/>
</dbReference>
<gene>
    <name evidence="3" type="ORF">A3F61_00830</name>
</gene>
<accession>A0A1G1VCD4</accession>
<keyword evidence="1" id="KW-1133">Transmembrane helix</keyword>
<keyword evidence="1" id="KW-0812">Transmembrane</keyword>
<comment type="caution">
    <text evidence="3">The sequence shown here is derived from an EMBL/GenBank/DDBJ whole genome shotgun (WGS) entry which is preliminary data.</text>
</comment>
<evidence type="ECO:0000313" key="3">
    <source>
        <dbReference type="EMBL" id="OGY12947.1"/>
    </source>
</evidence>
<feature type="domain" description="Methyltransferase type 11" evidence="2">
    <location>
        <begin position="74"/>
        <end position="170"/>
    </location>
</feature>
<protein>
    <recommendedName>
        <fullName evidence="2">Methyltransferase type 11 domain-containing protein</fullName>
    </recommendedName>
</protein>
<dbReference type="STRING" id="1797517.A3F61_00830"/>
<dbReference type="Proteomes" id="UP000178272">
    <property type="component" value="Unassembled WGS sequence"/>
</dbReference>
<feature type="transmembrane region" description="Helical" evidence="1">
    <location>
        <begin position="236"/>
        <end position="256"/>
    </location>
</feature>
<evidence type="ECO:0000313" key="4">
    <source>
        <dbReference type="Proteomes" id="UP000178272"/>
    </source>
</evidence>
<dbReference type="InterPro" id="IPR013216">
    <property type="entry name" value="Methyltransf_11"/>
</dbReference>
<dbReference type="Pfam" id="PF08241">
    <property type="entry name" value="Methyltransf_11"/>
    <property type="match status" value="1"/>
</dbReference>
<dbReference type="GO" id="GO:0008757">
    <property type="term" value="F:S-adenosylmethionine-dependent methyltransferase activity"/>
    <property type="evidence" value="ECO:0007669"/>
    <property type="project" value="InterPro"/>
</dbReference>
<name>A0A1G1VCD4_9BACT</name>
<dbReference type="PANTHER" id="PTHR43464:SF92">
    <property type="entry name" value="SLR1071 PROTEIN"/>
    <property type="match status" value="1"/>
</dbReference>
<dbReference type="Gene3D" id="3.40.50.150">
    <property type="entry name" value="Vaccinia Virus protein VP39"/>
    <property type="match status" value="1"/>
</dbReference>
<keyword evidence="1" id="KW-0472">Membrane</keyword>
<dbReference type="PANTHER" id="PTHR43464">
    <property type="entry name" value="METHYLTRANSFERASE"/>
    <property type="match status" value="1"/>
</dbReference>
<dbReference type="EMBL" id="MHCA01000004">
    <property type="protein sequence ID" value="OGY12947.1"/>
    <property type="molecule type" value="Genomic_DNA"/>
</dbReference>
<evidence type="ECO:0000259" key="2">
    <source>
        <dbReference type="Pfam" id="PF08241"/>
    </source>
</evidence>